<reference evidence="2 3" key="1">
    <citation type="submission" date="2021-05" db="EMBL/GenBank/DDBJ databases">
        <title>Complete genome of Nocardioides aquaticus KCTC 9944T isolated from meromictic and hypersaline Ekho Lake, Antarctica.</title>
        <authorList>
            <person name="Hwang K."/>
            <person name="Kim K.M."/>
            <person name="Choe H."/>
        </authorList>
    </citation>
    <scope>NUCLEOTIDE SEQUENCE [LARGE SCALE GENOMIC DNA]</scope>
    <source>
        <strain evidence="2 3">KCTC 9944</strain>
    </source>
</reference>
<accession>A0ABX8ENS4</accession>
<dbReference type="Pfam" id="PF20208">
    <property type="entry name" value="ARPP-1"/>
    <property type="match status" value="1"/>
</dbReference>
<dbReference type="InterPro" id="IPR046699">
    <property type="entry name" value="ARPP-1"/>
</dbReference>
<name>A0ABX8ENS4_9ACTN</name>
<feature type="domain" description="ARG and Rhodanese-Phosphatase-superfamily-associated" evidence="1">
    <location>
        <begin position="2"/>
        <end position="269"/>
    </location>
</feature>
<organism evidence="2 3">
    <name type="scientific">Nocardioides aquaticus</name>
    <dbReference type="NCBI Taxonomy" id="160826"/>
    <lineage>
        <taxon>Bacteria</taxon>
        <taxon>Bacillati</taxon>
        <taxon>Actinomycetota</taxon>
        <taxon>Actinomycetes</taxon>
        <taxon>Propionibacteriales</taxon>
        <taxon>Nocardioidaceae</taxon>
        <taxon>Nocardioides</taxon>
    </lineage>
</organism>
<dbReference type="Proteomes" id="UP000679307">
    <property type="component" value="Chromosome"/>
</dbReference>
<protein>
    <recommendedName>
        <fullName evidence="1">ARG and Rhodanese-Phosphatase-superfamily-associated domain-containing protein</fullName>
    </recommendedName>
</protein>
<proteinExistence type="predicted"/>
<evidence type="ECO:0000313" key="2">
    <source>
        <dbReference type="EMBL" id="QVT81485.1"/>
    </source>
</evidence>
<evidence type="ECO:0000313" key="3">
    <source>
        <dbReference type="Proteomes" id="UP000679307"/>
    </source>
</evidence>
<sequence>MIHLGQGRTVGALTVFPIWQDRTSTGARRYTTGGADLVLGESPDGPAVGQLHVDNRGQLPALVLDGQLFEGGWQHRMATRSAMVAAGGSAPIDVACVEQRRWGGASGQTTRGRRASTYVRNGFDTGQQHEVWRRVEQHGLASPSGSLVSRLDVLDTQADLVLERTRPLPGQTGVLVGIGGHPISLEVFDHPQTLVEQLPQIVRAASLDAYGRPALPTPGRRARRMVARLERARFDLEPDVGQTARLGRARTEALDVMSLRYRHRVVHLRATNHRHPILQEA</sequence>
<dbReference type="EMBL" id="CP075371">
    <property type="protein sequence ID" value="QVT81485.1"/>
    <property type="molecule type" value="Genomic_DNA"/>
</dbReference>
<keyword evidence="3" id="KW-1185">Reference proteome</keyword>
<evidence type="ECO:0000259" key="1">
    <source>
        <dbReference type="Pfam" id="PF20208"/>
    </source>
</evidence>
<gene>
    <name evidence="2" type="ORF">ENKNEFLB_03895</name>
</gene>